<reference evidence="1 2" key="1">
    <citation type="submission" date="2018-11" db="EMBL/GenBank/DDBJ databases">
        <title>Sequencing the genomes of 1000 actinobacteria strains.</title>
        <authorList>
            <person name="Klenk H.-P."/>
        </authorList>
    </citation>
    <scope>NUCLEOTIDE SEQUENCE [LARGE SCALE GENOMIC DNA]</scope>
    <source>
        <strain evidence="1 2">DSM 44254</strain>
    </source>
</reference>
<dbReference type="AlphaFoldDB" id="A0A3N1D0X2"/>
<dbReference type="EMBL" id="RJKE01000001">
    <property type="protein sequence ID" value="ROO86708.1"/>
    <property type="molecule type" value="Genomic_DNA"/>
</dbReference>
<dbReference type="OrthoDB" id="4170159at2"/>
<dbReference type="RefSeq" id="WP_123666084.1">
    <property type="nucleotide sequence ID" value="NZ_RJKE01000001.1"/>
</dbReference>
<evidence type="ECO:0000313" key="2">
    <source>
        <dbReference type="Proteomes" id="UP000272400"/>
    </source>
</evidence>
<gene>
    <name evidence="1" type="ORF">EDD29_4286</name>
</gene>
<keyword evidence="2" id="KW-1185">Reference proteome</keyword>
<dbReference type="Proteomes" id="UP000272400">
    <property type="component" value="Unassembled WGS sequence"/>
</dbReference>
<organism evidence="1 2">
    <name type="scientific">Actinocorallia herbida</name>
    <dbReference type="NCBI Taxonomy" id="58109"/>
    <lineage>
        <taxon>Bacteria</taxon>
        <taxon>Bacillati</taxon>
        <taxon>Actinomycetota</taxon>
        <taxon>Actinomycetes</taxon>
        <taxon>Streptosporangiales</taxon>
        <taxon>Thermomonosporaceae</taxon>
        <taxon>Actinocorallia</taxon>
    </lineage>
</organism>
<protein>
    <submittedName>
        <fullName evidence="1">Uncharacterized protein</fullName>
    </submittedName>
</protein>
<name>A0A3N1D0X2_9ACTN</name>
<comment type="caution">
    <text evidence="1">The sequence shown here is derived from an EMBL/GenBank/DDBJ whole genome shotgun (WGS) entry which is preliminary data.</text>
</comment>
<accession>A0A3N1D0X2</accession>
<evidence type="ECO:0000313" key="1">
    <source>
        <dbReference type="EMBL" id="ROO86708.1"/>
    </source>
</evidence>
<proteinExistence type="predicted"/>
<sequence>MGMDGAVEGVIDEALRDLAAGHWRMSRTERARAEELRVTLGSFGRPSAEVAGVRERLEDLREGLAAAAICVASCHGPLAWCLSQVILALNPILSWRSLPEVAGHDYGTVIPTPDQLTDAEQAMARLHHFLTDSAHWR</sequence>